<keyword evidence="1" id="KW-0131">Cell cycle</keyword>
<proteinExistence type="predicted"/>
<gene>
    <name evidence="1" type="ORF">KUF71_025717</name>
</gene>
<dbReference type="GO" id="GO:0051301">
    <property type="term" value="P:cell division"/>
    <property type="evidence" value="ECO:0007669"/>
    <property type="project" value="UniProtKB-KW"/>
</dbReference>
<reference evidence="1" key="2">
    <citation type="journal article" date="2023" name="BMC Genomics">
        <title>Pest status, molecular evolution, and epigenetic factors derived from the genome assembly of Frankliniella fusca, a thysanopteran phytovirus vector.</title>
        <authorList>
            <person name="Catto M.A."/>
            <person name="Labadie P.E."/>
            <person name="Jacobson A.L."/>
            <person name="Kennedy G.G."/>
            <person name="Srinivasan R."/>
            <person name="Hunt B.G."/>
        </authorList>
    </citation>
    <scope>NUCLEOTIDE SEQUENCE</scope>
    <source>
        <strain evidence="1">PL_HMW_Pooled</strain>
    </source>
</reference>
<keyword evidence="2" id="KW-1185">Reference proteome</keyword>
<dbReference type="AlphaFoldDB" id="A0AAE1H8G2"/>
<evidence type="ECO:0000313" key="1">
    <source>
        <dbReference type="EMBL" id="KAK3916603.1"/>
    </source>
</evidence>
<name>A0AAE1H8G2_9NEOP</name>
<dbReference type="EMBL" id="JAHWGI010000547">
    <property type="protein sequence ID" value="KAK3916603.1"/>
    <property type="molecule type" value="Genomic_DNA"/>
</dbReference>
<comment type="caution">
    <text evidence="1">The sequence shown here is derived from an EMBL/GenBank/DDBJ whole genome shotgun (WGS) entry which is preliminary data.</text>
</comment>
<sequence>MITTWMKRGELWNRIPDMFACVGVGLKDELSQTMPIYDVHEVFKRGVDPKLTKLQRVIAQAEQELNESEDDL</sequence>
<protein>
    <submittedName>
        <fullName evidence="1">Cell division cycle protein 123</fullName>
    </submittedName>
</protein>
<reference evidence="1" key="1">
    <citation type="submission" date="2021-07" db="EMBL/GenBank/DDBJ databases">
        <authorList>
            <person name="Catto M.A."/>
            <person name="Jacobson A."/>
            <person name="Kennedy G."/>
            <person name="Labadie P."/>
            <person name="Hunt B.G."/>
            <person name="Srinivasan R."/>
        </authorList>
    </citation>
    <scope>NUCLEOTIDE SEQUENCE</scope>
    <source>
        <strain evidence="1">PL_HMW_Pooled</strain>
        <tissue evidence="1">Head</tissue>
    </source>
</reference>
<organism evidence="1 2">
    <name type="scientific">Frankliniella fusca</name>
    <dbReference type="NCBI Taxonomy" id="407009"/>
    <lineage>
        <taxon>Eukaryota</taxon>
        <taxon>Metazoa</taxon>
        <taxon>Ecdysozoa</taxon>
        <taxon>Arthropoda</taxon>
        <taxon>Hexapoda</taxon>
        <taxon>Insecta</taxon>
        <taxon>Pterygota</taxon>
        <taxon>Neoptera</taxon>
        <taxon>Paraneoptera</taxon>
        <taxon>Thysanoptera</taxon>
        <taxon>Terebrantia</taxon>
        <taxon>Thripoidea</taxon>
        <taxon>Thripidae</taxon>
        <taxon>Frankliniella</taxon>
    </lineage>
</organism>
<keyword evidence="1" id="KW-0132">Cell division</keyword>
<dbReference type="Proteomes" id="UP001219518">
    <property type="component" value="Unassembled WGS sequence"/>
</dbReference>
<accession>A0AAE1H8G2</accession>
<evidence type="ECO:0000313" key="2">
    <source>
        <dbReference type="Proteomes" id="UP001219518"/>
    </source>
</evidence>